<dbReference type="PRINTS" id="PR00344">
    <property type="entry name" value="BCTRLSENSOR"/>
</dbReference>
<dbReference type="PROSITE" id="PS50110">
    <property type="entry name" value="RESPONSE_REGULATORY"/>
    <property type="match status" value="1"/>
</dbReference>
<feature type="transmembrane region" description="Helical" evidence="5">
    <location>
        <begin position="37"/>
        <end position="58"/>
    </location>
</feature>
<evidence type="ECO:0000256" key="5">
    <source>
        <dbReference type="SAM" id="Phobius"/>
    </source>
</evidence>
<comment type="caution">
    <text evidence="8">The sequence shown here is derived from an EMBL/GenBank/DDBJ whole genome shotgun (WGS) entry which is preliminary data.</text>
</comment>
<dbReference type="EMBL" id="JAATOP010000006">
    <property type="protein sequence ID" value="NIY72871.1"/>
    <property type="molecule type" value="Genomic_DNA"/>
</dbReference>
<dbReference type="InterPro" id="IPR003594">
    <property type="entry name" value="HATPase_dom"/>
</dbReference>
<dbReference type="PROSITE" id="PS50109">
    <property type="entry name" value="HIS_KIN"/>
    <property type="match status" value="1"/>
</dbReference>
<evidence type="ECO:0000313" key="8">
    <source>
        <dbReference type="EMBL" id="NIY72871.1"/>
    </source>
</evidence>
<evidence type="ECO:0000313" key="9">
    <source>
        <dbReference type="Proteomes" id="UP000709466"/>
    </source>
</evidence>
<keyword evidence="5" id="KW-0812">Transmembrane</keyword>
<name>A0ABX0W034_9RHOB</name>
<evidence type="ECO:0000256" key="3">
    <source>
        <dbReference type="ARBA" id="ARBA00022553"/>
    </source>
</evidence>
<accession>A0ABX0W034</accession>
<dbReference type="Pfam" id="PF00512">
    <property type="entry name" value="HisKA"/>
    <property type="match status" value="1"/>
</dbReference>
<organism evidence="8 9">
    <name type="scientific">Marivivens donghaensis</name>
    <dbReference type="NCBI Taxonomy" id="1699413"/>
    <lineage>
        <taxon>Bacteria</taxon>
        <taxon>Pseudomonadati</taxon>
        <taxon>Pseudomonadota</taxon>
        <taxon>Alphaproteobacteria</taxon>
        <taxon>Rhodobacterales</taxon>
        <taxon>Paracoccaceae</taxon>
        <taxon>Marivivens group</taxon>
        <taxon>Marivivens</taxon>
    </lineage>
</organism>
<dbReference type="InterPro" id="IPR001789">
    <property type="entry name" value="Sig_transdc_resp-reg_receiver"/>
</dbReference>
<evidence type="ECO:0000256" key="4">
    <source>
        <dbReference type="PROSITE-ProRule" id="PRU00169"/>
    </source>
</evidence>
<feature type="transmembrane region" description="Helical" evidence="5">
    <location>
        <begin position="12"/>
        <end position="31"/>
    </location>
</feature>
<keyword evidence="5" id="KW-0472">Membrane</keyword>
<dbReference type="Pfam" id="PF02518">
    <property type="entry name" value="HATPase_c"/>
    <property type="match status" value="1"/>
</dbReference>
<keyword evidence="3 4" id="KW-0597">Phosphoprotein</keyword>
<reference evidence="8 9" key="1">
    <citation type="submission" date="2020-03" db="EMBL/GenBank/DDBJ databases">
        <title>Bacterial isolates of synthetic phycosphere.</title>
        <authorList>
            <person name="Fu H."/>
            <person name="Moran M.A."/>
        </authorList>
    </citation>
    <scope>NUCLEOTIDE SEQUENCE [LARGE SCALE GENOMIC DNA]</scope>
    <source>
        <strain evidence="8 9">HF1</strain>
    </source>
</reference>
<dbReference type="Gene3D" id="3.30.565.10">
    <property type="entry name" value="Histidine kinase-like ATPase, C-terminal domain"/>
    <property type="match status" value="1"/>
</dbReference>
<dbReference type="Gene3D" id="3.40.50.2300">
    <property type="match status" value="1"/>
</dbReference>
<dbReference type="SUPFAM" id="SSF55874">
    <property type="entry name" value="ATPase domain of HSP90 chaperone/DNA topoisomerase II/histidine kinase"/>
    <property type="match status" value="1"/>
</dbReference>
<dbReference type="SMART" id="SM00388">
    <property type="entry name" value="HisKA"/>
    <property type="match status" value="1"/>
</dbReference>
<dbReference type="Proteomes" id="UP000709466">
    <property type="component" value="Unassembled WGS sequence"/>
</dbReference>
<evidence type="ECO:0000256" key="2">
    <source>
        <dbReference type="ARBA" id="ARBA00012438"/>
    </source>
</evidence>
<dbReference type="SUPFAM" id="SSF47384">
    <property type="entry name" value="Homodimeric domain of signal transducing histidine kinase"/>
    <property type="match status" value="1"/>
</dbReference>
<dbReference type="SMART" id="SM00387">
    <property type="entry name" value="HATPase_c"/>
    <property type="match status" value="1"/>
</dbReference>
<protein>
    <recommendedName>
        <fullName evidence="2">histidine kinase</fullName>
        <ecNumber evidence="2">2.7.13.3</ecNumber>
    </recommendedName>
</protein>
<dbReference type="PANTHER" id="PTHR43065:SF42">
    <property type="entry name" value="TWO-COMPONENT SENSOR PPRA"/>
    <property type="match status" value="1"/>
</dbReference>
<feature type="modified residue" description="4-aspartylphosphate" evidence="4">
    <location>
        <position position="586"/>
    </location>
</feature>
<dbReference type="InterPro" id="IPR003661">
    <property type="entry name" value="HisK_dim/P_dom"/>
</dbReference>
<sequence>MEQQNTRADLLTLIGILIFAAAGLTVFLLSPSLDYRVGSALVACIMSLSGSFYALVLLAQRQHRRWKIDALRTFVEASGTHSLLDGNGRIISADNGLRTVLDANFADPANFVRRLQSQANANGTTHETDRLRFDITPAGFDLFIWQVTELAPKSAPVELVAEPESKWSSIEDLPVPLLRIAKSGHVTNGNREARQLLGQTFAKPVKLSDLLEGLGRPVTDWIEDIASGRSGSSREFLRGTGDRQDFFVQVALHRMGTGADTHLVAVLHDMTEFKALEAQFVQSQKMQAIGQLAGGVAHDFNNLLTAIKGHCELLRLAERPEGQEDLSQIEQNVDRAAALVRQLLAFSRKQNLELEVIDANAAMADLTQLLNRLVGEKVQVHCRSVESPFAFRADKRQLEQVIVNLVVNARDAMPNGGRIGIETANVTLNRTQVRDRATLQAGDYLQIKVFDQGTGISPEKLRKIFEPFYTTKKVGEGTGLGLSTAYGIVKQSGGFIFVDSELGRGSTFSLYFPRYDNGTPKVVAEQAAPQIASAAKVLLVDDEAPVRAFATRALRLKGFEVIEADSGTMALEQLGRHGDIDLIVTDVMMPGLDGPSWVREARKTHPATHVIFMSGYAEETFAEHRAELDNTAFLPKPFSLAELTEAVQSALSVMGCVAEAQRCAAQPVNAA</sequence>
<dbReference type="InterPro" id="IPR004358">
    <property type="entry name" value="Sig_transdc_His_kin-like_C"/>
</dbReference>
<dbReference type="SUPFAM" id="SSF52172">
    <property type="entry name" value="CheY-like"/>
    <property type="match status" value="1"/>
</dbReference>
<dbReference type="CDD" id="cd00082">
    <property type="entry name" value="HisKA"/>
    <property type="match status" value="1"/>
</dbReference>
<evidence type="ECO:0000259" key="7">
    <source>
        <dbReference type="PROSITE" id="PS50110"/>
    </source>
</evidence>
<keyword evidence="5" id="KW-1133">Transmembrane helix</keyword>
<feature type="domain" description="Response regulatory" evidence="7">
    <location>
        <begin position="536"/>
        <end position="651"/>
    </location>
</feature>
<dbReference type="Pfam" id="PF00072">
    <property type="entry name" value="Response_reg"/>
    <property type="match status" value="1"/>
</dbReference>
<evidence type="ECO:0000256" key="1">
    <source>
        <dbReference type="ARBA" id="ARBA00000085"/>
    </source>
</evidence>
<dbReference type="InterPro" id="IPR011006">
    <property type="entry name" value="CheY-like_superfamily"/>
</dbReference>
<evidence type="ECO:0000259" key="6">
    <source>
        <dbReference type="PROSITE" id="PS50109"/>
    </source>
</evidence>
<feature type="domain" description="Histidine kinase" evidence="6">
    <location>
        <begin position="295"/>
        <end position="516"/>
    </location>
</feature>
<dbReference type="InterPro" id="IPR005467">
    <property type="entry name" value="His_kinase_dom"/>
</dbReference>
<dbReference type="EC" id="2.7.13.3" evidence="2"/>
<dbReference type="InterPro" id="IPR036097">
    <property type="entry name" value="HisK_dim/P_sf"/>
</dbReference>
<dbReference type="PANTHER" id="PTHR43065">
    <property type="entry name" value="SENSOR HISTIDINE KINASE"/>
    <property type="match status" value="1"/>
</dbReference>
<dbReference type="InterPro" id="IPR036890">
    <property type="entry name" value="HATPase_C_sf"/>
</dbReference>
<proteinExistence type="predicted"/>
<comment type="catalytic activity">
    <reaction evidence="1">
        <text>ATP + protein L-histidine = ADP + protein N-phospho-L-histidine.</text>
        <dbReference type="EC" id="2.7.13.3"/>
    </reaction>
</comment>
<dbReference type="SMART" id="SM00448">
    <property type="entry name" value="REC"/>
    <property type="match status" value="1"/>
</dbReference>
<dbReference type="RefSeq" id="WP_167638256.1">
    <property type="nucleotide sequence ID" value="NZ_JAATOP010000006.1"/>
</dbReference>
<gene>
    <name evidence="8" type="ORF">HCZ30_10560</name>
</gene>
<keyword evidence="9" id="KW-1185">Reference proteome</keyword>
<dbReference type="Gene3D" id="1.10.287.130">
    <property type="match status" value="1"/>
</dbReference>